<evidence type="ECO:0000256" key="6">
    <source>
        <dbReference type="SAM" id="Phobius"/>
    </source>
</evidence>
<keyword evidence="7" id="KW-0282">Flagellum</keyword>
<keyword evidence="7" id="KW-0969">Cilium</keyword>
<reference evidence="7 8" key="1">
    <citation type="submission" date="2019-08" db="EMBL/GenBank/DDBJ databases">
        <title>In-depth cultivation of the pig gut microbiome towards novel bacterial diversity and tailored functional studies.</title>
        <authorList>
            <person name="Wylensek D."/>
            <person name="Hitch T.C.A."/>
            <person name="Clavel T."/>
        </authorList>
    </citation>
    <scope>NUCLEOTIDE SEQUENCE [LARGE SCALE GENOMIC DNA]</scope>
    <source>
        <strain evidence="7 8">MUC/MUC-530-WT-4D</strain>
    </source>
</reference>
<evidence type="ECO:0000256" key="2">
    <source>
        <dbReference type="ARBA" id="ARBA00022475"/>
    </source>
</evidence>
<evidence type="ECO:0000313" key="8">
    <source>
        <dbReference type="Proteomes" id="UP000474024"/>
    </source>
</evidence>
<keyword evidence="7" id="KW-0966">Cell projection</keyword>
<name>A0A6L5YQT7_9FIRM</name>
<evidence type="ECO:0000313" key="7">
    <source>
        <dbReference type="EMBL" id="MST74547.1"/>
    </source>
</evidence>
<accession>A0A6L5YQT7</accession>
<keyword evidence="2" id="KW-1003">Cell membrane</keyword>
<proteinExistence type="predicted"/>
<comment type="caution">
    <text evidence="7">The sequence shown here is derived from an EMBL/GenBank/DDBJ whole genome shotgun (WGS) entry which is preliminary data.</text>
</comment>
<dbReference type="GO" id="GO:0044781">
    <property type="term" value="P:bacterial-type flagellum organization"/>
    <property type="evidence" value="ECO:0007669"/>
    <property type="project" value="InterPro"/>
</dbReference>
<keyword evidence="4 6" id="KW-1133">Transmembrane helix</keyword>
<evidence type="ECO:0000256" key="4">
    <source>
        <dbReference type="ARBA" id="ARBA00022989"/>
    </source>
</evidence>
<keyword evidence="5 6" id="KW-0472">Membrane</keyword>
<dbReference type="InterPro" id="IPR022781">
    <property type="entry name" value="Flagellar_biosynth_FliO"/>
</dbReference>
<keyword evidence="3 6" id="KW-0812">Transmembrane</keyword>
<dbReference type="AlphaFoldDB" id="A0A6L5YQT7"/>
<feature type="transmembrane region" description="Helical" evidence="6">
    <location>
        <begin position="12"/>
        <end position="31"/>
    </location>
</feature>
<dbReference type="EMBL" id="VUNI01000007">
    <property type="protein sequence ID" value="MST74547.1"/>
    <property type="molecule type" value="Genomic_DNA"/>
</dbReference>
<organism evidence="7 8">
    <name type="scientific">Roseburia porci</name>
    <dbReference type="NCBI Taxonomy" id="2605790"/>
    <lineage>
        <taxon>Bacteria</taxon>
        <taxon>Bacillati</taxon>
        <taxon>Bacillota</taxon>
        <taxon>Clostridia</taxon>
        <taxon>Lachnospirales</taxon>
        <taxon>Lachnospiraceae</taxon>
        <taxon>Roseburia</taxon>
    </lineage>
</organism>
<dbReference type="Pfam" id="PF04347">
    <property type="entry name" value="FliO"/>
    <property type="match status" value="1"/>
</dbReference>
<dbReference type="RefSeq" id="WP_154429516.1">
    <property type="nucleotide sequence ID" value="NZ_VUNI01000007.1"/>
</dbReference>
<keyword evidence="8" id="KW-1185">Reference proteome</keyword>
<evidence type="ECO:0000256" key="3">
    <source>
        <dbReference type="ARBA" id="ARBA00022692"/>
    </source>
</evidence>
<sequence>MNILLSSSLDSFFQLIGVLLIFIFVLVITWLTTKWMAGYQKSHTYNKNLKVIESIRMGNNKLISIVEAGDVYLVVACGKDEIHLLAQLTREQLKDFSFEQNNSATTESFQELFAKMKNKFPKKQG</sequence>
<dbReference type="GO" id="GO:0016020">
    <property type="term" value="C:membrane"/>
    <property type="evidence" value="ECO:0007669"/>
    <property type="project" value="InterPro"/>
</dbReference>
<protein>
    <submittedName>
        <fullName evidence="7">Flagellar biosynthetic protein FliO</fullName>
    </submittedName>
</protein>
<evidence type="ECO:0000256" key="1">
    <source>
        <dbReference type="ARBA" id="ARBA00004236"/>
    </source>
</evidence>
<dbReference type="Proteomes" id="UP000474024">
    <property type="component" value="Unassembled WGS sequence"/>
</dbReference>
<gene>
    <name evidence="7" type="ORF">FYJ75_05770</name>
</gene>
<evidence type="ECO:0000256" key="5">
    <source>
        <dbReference type="ARBA" id="ARBA00023136"/>
    </source>
</evidence>
<comment type="subcellular location">
    <subcellularLocation>
        <location evidence="1">Cell membrane</location>
    </subcellularLocation>
</comment>